<dbReference type="RefSeq" id="WP_163248227.1">
    <property type="nucleotide sequence ID" value="NZ_SXDP01000001.1"/>
</dbReference>
<dbReference type="Gene3D" id="1.10.1790.10">
    <property type="entry name" value="PRD domain"/>
    <property type="match status" value="2"/>
</dbReference>
<comment type="caution">
    <text evidence="3">The sequence shown here is derived from an EMBL/GenBank/DDBJ whole genome shotgun (WGS) entry which is preliminary data.</text>
</comment>
<dbReference type="EMBL" id="SXDP01000001">
    <property type="protein sequence ID" value="NEZ45847.1"/>
    <property type="molecule type" value="Genomic_DNA"/>
</dbReference>
<dbReference type="SUPFAM" id="SSF63520">
    <property type="entry name" value="PTS-regulatory domain, PRD"/>
    <property type="match status" value="2"/>
</dbReference>
<protein>
    <submittedName>
        <fullName evidence="3">PRD domain-containing protein</fullName>
    </submittedName>
</protein>
<dbReference type="InterPro" id="IPR036650">
    <property type="entry name" value="CAT_RNA-bd_dom_sf"/>
</dbReference>
<reference evidence="3 4" key="1">
    <citation type="submission" date="2019-04" db="EMBL/GenBank/DDBJ databases">
        <title>Genome sequencing of Clostridium botulinum Groups I-IV and Clostridium butyricum.</title>
        <authorList>
            <person name="Brunt J."/>
            <person name="Van Vliet A.H.M."/>
            <person name="Stringer S.C."/>
            <person name="Carter A.T."/>
            <person name="Peck M.W."/>
        </authorList>
    </citation>
    <scope>NUCLEOTIDE SEQUENCE [LARGE SCALE GENOMIC DNA]</scope>
    <source>
        <strain evidence="3 4">IFR 18/094</strain>
    </source>
</reference>
<dbReference type="PANTHER" id="PTHR30185:SF16">
    <property type="entry name" value="PROTEIN GLCT"/>
    <property type="match status" value="1"/>
</dbReference>
<dbReference type="InterPro" id="IPR011608">
    <property type="entry name" value="PRD"/>
</dbReference>
<evidence type="ECO:0000313" key="4">
    <source>
        <dbReference type="Proteomes" id="UP000473885"/>
    </source>
</evidence>
<keyword evidence="4" id="KW-1185">Reference proteome</keyword>
<feature type="domain" description="PRD" evidence="2">
    <location>
        <begin position="173"/>
        <end position="273"/>
    </location>
</feature>
<proteinExistence type="predicted"/>
<keyword evidence="1" id="KW-0677">Repeat</keyword>
<dbReference type="SUPFAM" id="SSF50151">
    <property type="entry name" value="SacY-like RNA-binding domain"/>
    <property type="match status" value="1"/>
</dbReference>
<dbReference type="Pfam" id="PF00874">
    <property type="entry name" value="PRD"/>
    <property type="match status" value="2"/>
</dbReference>
<dbReference type="Pfam" id="PF03123">
    <property type="entry name" value="CAT_RBD"/>
    <property type="match status" value="1"/>
</dbReference>
<dbReference type="Gene3D" id="2.30.24.10">
    <property type="entry name" value="CAT RNA-binding domain"/>
    <property type="match status" value="1"/>
</dbReference>
<dbReference type="GO" id="GO:0003723">
    <property type="term" value="F:RNA binding"/>
    <property type="evidence" value="ECO:0007669"/>
    <property type="project" value="InterPro"/>
</dbReference>
<dbReference type="AlphaFoldDB" id="A0A6M0R7V7"/>
<dbReference type="GO" id="GO:0006355">
    <property type="term" value="P:regulation of DNA-templated transcription"/>
    <property type="evidence" value="ECO:0007669"/>
    <property type="project" value="InterPro"/>
</dbReference>
<accession>A0A6M0R7V7</accession>
<name>A0A6M0R7V7_9CLOT</name>
<dbReference type="InterPro" id="IPR036634">
    <property type="entry name" value="PRD_sf"/>
</dbReference>
<dbReference type="PANTHER" id="PTHR30185">
    <property type="entry name" value="CRYPTIC BETA-GLUCOSIDE BGL OPERON ANTITERMINATOR"/>
    <property type="match status" value="1"/>
</dbReference>
<dbReference type="SMART" id="SM01061">
    <property type="entry name" value="CAT_RBD"/>
    <property type="match status" value="1"/>
</dbReference>
<dbReference type="InterPro" id="IPR050661">
    <property type="entry name" value="BglG_antiterminators"/>
</dbReference>
<dbReference type="InterPro" id="IPR004341">
    <property type="entry name" value="CAT_RNA-bd_dom"/>
</dbReference>
<organism evidence="3 4">
    <name type="scientific">Clostridium niameyense</name>
    <dbReference type="NCBI Taxonomy" id="1622073"/>
    <lineage>
        <taxon>Bacteria</taxon>
        <taxon>Bacillati</taxon>
        <taxon>Bacillota</taxon>
        <taxon>Clostridia</taxon>
        <taxon>Eubacteriales</taxon>
        <taxon>Clostridiaceae</taxon>
        <taxon>Clostridium</taxon>
    </lineage>
</organism>
<feature type="domain" description="PRD" evidence="2">
    <location>
        <begin position="67"/>
        <end position="172"/>
    </location>
</feature>
<dbReference type="Proteomes" id="UP000473885">
    <property type="component" value="Unassembled WGS sequence"/>
</dbReference>
<evidence type="ECO:0000259" key="2">
    <source>
        <dbReference type="PROSITE" id="PS51372"/>
    </source>
</evidence>
<sequence length="273" mass="31429">MDSYKVKRILNNNVIIVEYKNEELILVGKGIGFNSRAGEPLSKEKIENVYIKKTSNITENYNKVLNKIDEKIVGISEEIINIAENKLNAKLNEGVHISLPDHINFAIRRIEKGINIENPFLEELRILYPNEYEISLKGLDIINKRLNVNLPKDEAGFICLHIRGGITRQDVSKSLEYTKKISKVMELINKLTGRNINKDSLSYVRTLTHINFMVERVKENKTIKNQLLDSIKKELSNEFSIAIKVAMLIEKLFKIKVPEDEIGYIALHLKRLC</sequence>
<dbReference type="PROSITE" id="PS51372">
    <property type="entry name" value="PRD_2"/>
    <property type="match status" value="2"/>
</dbReference>
<evidence type="ECO:0000256" key="1">
    <source>
        <dbReference type="ARBA" id="ARBA00022737"/>
    </source>
</evidence>
<gene>
    <name evidence="3" type="ORF">FDF74_01320</name>
</gene>
<evidence type="ECO:0000313" key="3">
    <source>
        <dbReference type="EMBL" id="NEZ45847.1"/>
    </source>
</evidence>